<dbReference type="AlphaFoldDB" id="A0A545UQM2"/>
<feature type="region of interest" description="Disordered" evidence="1">
    <location>
        <begin position="312"/>
        <end position="361"/>
    </location>
</feature>
<organism evidence="2 3">
    <name type="scientific">Cordyceps javanica</name>
    <dbReference type="NCBI Taxonomy" id="43265"/>
    <lineage>
        <taxon>Eukaryota</taxon>
        <taxon>Fungi</taxon>
        <taxon>Dikarya</taxon>
        <taxon>Ascomycota</taxon>
        <taxon>Pezizomycotina</taxon>
        <taxon>Sordariomycetes</taxon>
        <taxon>Hypocreomycetidae</taxon>
        <taxon>Hypocreales</taxon>
        <taxon>Cordycipitaceae</taxon>
        <taxon>Cordyceps</taxon>
    </lineage>
</organism>
<feature type="region of interest" description="Disordered" evidence="1">
    <location>
        <begin position="165"/>
        <end position="220"/>
    </location>
</feature>
<feature type="compositionally biased region" description="Polar residues" evidence="1">
    <location>
        <begin position="46"/>
        <end position="55"/>
    </location>
</feature>
<evidence type="ECO:0000256" key="1">
    <source>
        <dbReference type="SAM" id="MobiDB-lite"/>
    </source>
</evidence>
<sequence length="361" mass="38617">MSQTLSNNFTLEQHTNLAAQLDDRLLQVVISMRRIGPRAMHRSGSSHRPQQASPVNNPPRGIFWRSISPPPPPPPPPATPVPPSPPPPPPFIAELEDTSPPRAAAYSLGSAPPVIDVYIPSPNLSTFLFTAAAAAAAAADIDASPVLFPQSSTPSTTQQFLDTAATATATTSSRGSPAAPAGGGSPVHAASPVVWPFQDADGDDDCETPPPPYTALDEGSPPALWLPWDETPAYCDCDCDCGCDCDSDSDSDSDLASDLDSFQRSGDESTARRLRRRRLRFFHWAPAAPLLRHESSYEHGAPDILSVRRDLLSGDDETSTRTSSASAPRRRAPSRWRRRRMAGQTVGSAYIAEGGSRSDDF</sequence>
<name>A0A545UQM2_9HYPO</name>
<feature type="compositionally biased region" description="Basic residues" evidence="1">
    <location>
        <begin position="328"/>
        <end position="341"/>
    </location>
</feature>
<dbReference type="EMBL" id="SPUK01000017">
    <property type="protein sequence ID" value="TQV91767.1"/>
    <property type="molecule type" value="Genomic_DNA"/>
</dbReference>
<comment type="caution">
    <text evidence="2">The sequence shown here is derived from an EMBL/GenBank/DDBJ whole genome shotgun (WGS) entry which is preliminary data.</text>
</comment>
<accession>A0A545UQM2</accession>
<evidence type="ECO:0000313" key="2">
    <source>
        <dbReference type="EMBL" id="TQV91767.1"/>
    </source>
</evidence>
<feature type="compositionally biased region" description="Pro residues" evidence="1">
    <location>
        <begin position="68"/>
        <end position="91"/>
    </location>
</feature>
<feature type="compositionally biased region" description="Low complexity" evidence="1">
    <location>
        <begin position="165"/>
        <end position="192"/>
    </location>
</feature>
<protein>
    <submittedName>
        <fullName evidence="2">Uncharacterized protein</fullName>
    </submittedName>
</protein>
<feature type="region of interest" description="Disordered" evidence="1">
    <location>
        <begin position="38"/>
        <end position="96"/>
    </location>
</feature>
<gene>
    <name evidence="2" type="ORF">IF1G_09352</name>
</gene>
<reference evidence="2 3" key="1">
    <citation type="journal article" date="2019" name="Appl. Microbiol. Biotechnol.">
        <title>Genome sequence of Isaria javanica and comparative genome analysis insights into family S53 peptidase evolution in fungal entomopathogens.</title>
        <authorList>
            <person name="Lin R."/>
            <person name="Zhang X."/>
            <person name="Xin B."/>
            <person name="Zou M."/>
            <person name="Gao Y."/>
            <person name="Qin F."/>
            <person name="Hu Q."/>
            <person name="Xie B."/>
            <person name="Cheng X."/>
        </authorList>
    </citation>
    <scope>NUCLEOTIDE SEQUENCE [LARGE SCALE GENOMIC DNA]</scope>
    <source>
        <strain evidence="2 3">IJ1G</strain>
    </source>
</reference>
<evidence type="ECO:0000313" key="3">
    <source>
        <dbReference type="Proteomes" id="UP000315783"/>
    </source>
</evidence>
<proteinExistence type="predicted"/>
<keyword evidence="3" id="KW-1185">Reference proteome</keyword>
<dbReference type="Proteomes" id="UP000315783">
    <property type="component" value="Unassembled WGS sequence"/>
</dbReference>